<keyword evidence="2" id="KW-1185">Reference proteome</keyword>
<dbReference type="EMBL" id="PVYX01000002">
    <property type="protein sequence ID" value="PRX55399.1"/>
    <property type="molecule type" value="Genomic_DNA"/>
</dbReference>
<protein>
    <submittedName>
        <fullName evidence="1">Uncharacterized protein</fullName>
    </submittedName>
</protein>
<gene>
    <name evidence="1" type="ORF">CLV81_3811</name>
</gene>
<evidence type="ECO:0000313" key="1">
    <source>
        <dbReference type="EMBL" id="PRX55399.1"/>
    </source>
</evidence>
<accession>A0A2T0MD32</accession>
<dbReference type="Proteomes" id="UP000237640">
    <property type="component" value="Unassembled WGS sequence"/>
</dbReference>
<evidence type="ECO:0000313" key="2">
    <source>
        <dbReference type="Proteomes" id="UP000237640"/>
    </source>
</evidence>
<sequence>MILDRAPLFFFRWELCTTLNKNNEKNNLVNDKDGSEASYLNDMLILLFELFG</sequence>
<proteinExistence type="predicted"/>
<comment type="caution">
    <text evidence="1">The sequence shown here is derived from an EMBL/GenBank/DDBJ whole genome shotgun (WGS) entry which is preliminary data.</text>
</comment>
<dbReference type="AlphaFoldDB" id="A0A2T0MD32"/>
<organism evidence="1 2">
    <name type="scientific">Flagellimonas meridianipacifica</name>
    <dbReference type="NCBI Taxonomy" id="1080225"/>
    <lineage>
        <taxon>Bacteria</taxon>
        <taxon>Pseudomonadati</taxon>
        <taxon>Bacteroidota</taxon>
        <taxon>Flavobacteriia</taxon>
        <taxon>Flavobacteriales</taxon>
        <taxon>Flavobacteriaceae</taxon>
        <taxon>Flagellimonas</taxon>
    </lineage>
</organism>
<name>A0A2T0MD32_9FLAO</name>
<reference evidence="1 2" key="1">
    <citation type="submission" date="2018-03" db="EMBL/GenBank/DDBJ databases">
        <title>Genomic Encyclopedia of Archaeal and Bacterial Type Strains, Phase II (KMG-II): from individual species to whole genera.</title>
        <authorList>
            <person name="Goeker M."/>
        </authorList>
    </citation>
    <scope>NUCLEOTIDE SEQUENCE [LARGE SCALE GENOMIC DNA]</scope>
    <source>
        <strain evidence="1 2">DSM 25027</strain>
    </source>
</reference>